<dbReference type="EMBL" id="JAGIXG020000014">
    <property type="protein sequence ID" value="KAI6782363.1"/>
    <property type="molecule type" value="Genomic_DNA"/>
</dbReference>
<dbReference type="GO" id="GO:0008017">
    <property type="term" value="F:microtubule binding"/>
    <property type="evidence" value="ECO:0007669"/>
    <property type="project" value="InterPro"/>
</dbReference>
<feature type="region of interest" description="Disordered" evidence="5">
    <location>
        <begin position="162"/>
        <end position="239"/>
    </location>
</feature>
<feature type="compositionally biased region" description="Low complexity" evidence="5">
    <location>
        <begin position="698"/>
        <end position="710"/>
    </location>
</feature>
<gene>
    <name evidence="8" type="ORF">J7T54_008449</name>
</gene>
<sequence length="1047" mass="118885">MDADTATRYRSRILREMNTNRDNPFNSPPSSTGSHGTVTLSSVFSDPEGESTRKLNEDIARVIAPRKGVIKYESAAKRFPDYYSMPRDKIFEDDTDTRPMSSESKENKPPAFKYNDDSTQDAMQVTHRTRAQMQPRVQDESEMSSLLIPAKGLSAQYQNYSKTNVRHPSPLSKVQNRSQSTANDDESQRRSSIHDALEEMRRRSRSPHEQGNKRQNGSPRMSSAKSSLTAVPSPEQANESAFDGSVVRSFFMPDVSHLGDFVTGTLRFSGSMRNGVPVFVKNGKVHDSRDRRSQAHHAELNELEVPEDEERIFVSMDMIREEIVSLQEHYDKVQEYASNLQEQVESLEAELKKRPASGGRGNADFMNQHLADQKDRLEVEVADLQSRLEQAARKNTINEIENESIAQEKDRAVRKLQEACEDINKLTRKLATRERELETSHKQLESTVQLRRENHQIRDDYKKMADKHDALELMNNDLQDRLADFEKEVESLTSDNDTLRRQYQSILNENRSLRTANQNLLEENARLRANPHDAPSNTAREEIDDLRSQMRASDEERIALQTDNDSLVRHNENYYSENKTLRRENTGFERSIAEMRDQNLKLKEDVEFLKGQLDHCRPIPKEDFSARLEEQTDDNMTSAFFLPDITVDRNDTGAVPENTQTQDLPQLPEFTENTNRMSAIVDMTEERTEKSTRHETTSHTQKTGTQQQKAKLSKTSTAGTAANKVAFAVPEHPVRASKSTSQLPNQSSKRRTASMPVKRTSMPTVDMDESTGLLSLDNTTQDPSLPLPELLKPRKEAKDGKRQQKKDATHEVTSQCQSQSRGSEQRRHSRQRSHSRGSQSSKHIAVETTVENHLGVEKDNCPALSKDARRVLDNLCEHKCSNCTVCSRITSHRGVISSTDLVHGKKRVTVPRPVPVTDRGLGEDATMRPAHHPGHALAMVIKSLEDEAQHMQLELTRAQLEYNSSDKAYGRRERLILAESIRHLLKQLEAKNDQIYSLYDVLEGQKSAGQVMSEDEVEMTVLNITGMTVRDVTSGTEQLTWEGFGDL</sequence>
<feature type="region of interest" description="Disordered" evidence="5">
    <location>
        <begin position="1"/>
        <end position="54"/>
    </location>
</feature>
<evidence type="ECO:0000313" key="8">
    <source>
        <dbReference type="EMBL" id="KAI6782363.1"/>
    </source>
</evidence>
<feature type="domain" description="PPC89 centrosome localisation" evidence="7">
    <location>
        <begin position="555"/>
        <end position="617"/>
    </location>
</feature>
<evidence type="ECO:0000259" key="6">
    <source>
        <dbReference type="Pfam" id="PF06657"/>
    </source>
</evidence>
<evidence type="ECO:0000256" key="4">
    <source>
        <dbReference type="SAM" id="Coils"/>
    </source>
</evidence>
<reference evidence="8" key="1">
    <citation type="journal article" date="2021" name="J Fungi (Basel)">
        <title>Genomic and Metabolomic Analyses of the Marine Fungus Emericellopsis cladophorae: Insights into Saltwater Adaptability Mechanisms and Its Biosynthetic Potential.</title>
        <authorList>
            <person name="Goncalves M.F.M."/>
            <person name="Hilario S."/>
            <person name="Van de Peer Y."/>
            <person name="Esteves A.C."/>
            <person name="Alves A."/>
        </authorList>
    </citation>
    <scope>NUCLEOTIDE SEQUENCE</scope>
    <source>
        <strain evidence="8">MUM 19.33</strain>
    </source>
</reference>
<dbReference type="AlphaFoldDB" id="A0A9P9Y3C1"/>
<dbReference type="Pfam" id="PF06657">
    <property type="entry name" value="Cep57_MT_bd"/>
    <property type="match status" value="1"/>
</dbReference>
<evidence type="ECO:0000313" key="9">
    <source>
        <dbReference type="Proteomes" id="UP001055219"/>
    </source>
</evidence>
<feature type="region of interest" description="Disordered" evidence="5">
    <location>
        <begin position="911"/>
        <end position="930"/>
    </location>
</feature>
<evidence type="ECO:0000259" key="7">
    <source>
        <dbReference type="Pfam" id="PF14197"/>
    </source>
</evidence>
<accession>A0A9P9Y3C1</accession>
<feature type="region of interest" description="Disordered" evidence="5">
    <location>
        <begin position="684"/>
        <end position="846"/>
    </location>
</feature>
<feature type="domain" description="PPC89 centrosome localisation" evidence="7">
    <location>
        <begin position="377"/>
        <end position="443"/>
    </location>
</feature>
<dbReference type="GO" id="GO:0005815">
    <property type="term" value="C:microtubule organizing center"/>
    <property type="evidence" value="ECO:0007669"/>
    <property type="project" value="UniProtKB-SubCell"/>
</dbReference>
<proteinExistence type="predicted"/>
<dbReference type="RefSeq" id="XP_051363219.1">
    <property type="nucleotide sequence ID" value="XM_051505488.1"/>
</dbReference>
<feature type="compositionally biased region" description="Polar residues" evidence="5">
    <location>
        <begin position="172"/>
        <end position="182"/>
    </location>
</feature>
<keyword evidence="4" id="KW-0175">Coiled coil</keyword>
<keyword evidence="9" id="KW-1185">Reference proteome</keyword>
<feature type="compositionally biased region" description="Polar residues" evidence="5">
    <location>
        <begin position="772"/>
        <end position="782"/>
    </location>
</feature>
<dbReference type="Pfam" id="PF14197">
    <property type="entry name" value="Cep57_CLD_2"/>
    <property type="match status" value="2"/>
</dbReference>
<evidence type="ECO:0000256" key="5">
    <source>
        <dbReference type="SAM" id="MobiDB-lite"/>
    </source>
</evidence>
<keyword evidence="3" id="KW-0206">Cytoskeleton</keyword>
<dbReference type="InterPro" id="IPR024957">
    <property type="entry name" value="Cep57_MT-bd_dom"/>
</dbReference>
<comment type="caution">
    <text evidence="8">The sequence shown here is derived from an EMBL/GenBank/DDBJ whole genome shotgun (WGS) entry which is preliminary data.</text>
</comment>
<evidence type="ECO:0000256" key="1">
    <source>
        <dbReference type="ARBA" id="ARBA00004267"/>
    </source>
</evidence>
<dbReference type="InterPro" id="IPR025925">
    <property type="entry name" value="PPC89_CLD"/>
</dbReference>
<feature type="compositionally biased region" description="Basic and acidic residues" evidence="5">
    <location>
        <begin position="791"/>
        <end position="810"/>
    </location>
</feature>
<feature type="compositionally biased region" description="Polar residues" evidence="5">
    <location>
        <begin position="213"/>
        <end position="239"/>
    </location>
</feature>
<dbReference type="PANTHER" id="PTHR19336">
    <property type="entry name" value="UNCHARACTERIZED DUF1167"/>
    <property type="match status" value="1"/>
</dbReference>
<comment type="subcellular location">
    <subcellularLocation>
        <location evidence="1">Cytoplasm</location>
        <location evidence="1">Cytoskeleton</location>
        <location evidence="1">Microtubule organizing center</location>
    </subcellularLocation>
</comment>
<evidence type="ECO:0008006" key="10">
    <source>
        <dbReference type="Google" id="ProtNLM"/>
    </source>
</evidence>
<feature type="compositionally biased region" description="Basic and acidic residues" evidence="5">
    <location>
        <begin position="684"/>
        <end position="697"/>
    </location>
</feature>
<evidence type="ECO:0000256" key="3">
    <source>
        <dbReference type="ARBA" id="ARBA00023212"/>
    </source>
</evidence>
<feature type="compositionally biased region" description="Polar residues" evidence="5">
    <location>
        <begin position="737"/>
        <end position="747"/>
    </location>
</feature>
<feature type="domain" description="Cep57 centrosome microtubule-binding" evidence="6">
    <location>
        <begin position="925"/>
        <end position="1001"/>
    </location>
</feature>
<evidence type="ECO:0000256" key="2">
    <source>
        <dbReference type="ARBA" id="ARBA00022490"/>
    </source>
</evidence>
<feature type="region of interest" description="Disordered" evidence="5">
    <location>
        <begin position="87"/>
        <end position="121"/>
    </location>
</feature>
<dbReference type="InterPro" id="IPR051756">
    <property type="entry name" value="Centrosomal_MT-associated"/>
</dbReference>
<dbReference type="Proteomes" id="UP001055219">
    <property type="component" value="Unassembled WGS sequence"/>
</dbReference>
<dbReference type="PANTHER" id="PTHR19336:SF9">
    <property type="entry name" value="SPINDLE POLE BODY PROTEIN PPC89"/>
    <property type="match status" value="1"/>
</dbReference>
<feature type="coiled-coil region" evidence="4">
    <location>
        <begin position="323"/>
        <end position="612"/>
    </location>
</feature>
<organism evidence="8 9">
    <name type="scientific">Emericellopsis cladophorae</name>
    <dbReference type="NCBI Taxonomy" id="2686198"/>
    <lineage>
        <taxon>Eukaryota</taxon>
        <taxon>Fungi</taxon>
        <taxon>Dikarya</taxon>
        <taxon>Ascomycota</taxon>
        <taxon>Pezizomycotina</taxon>
        <taxon>Sordariomycetes</taxon>
        <taxon>Hypocreomycetidae</taxon>
        <taxon>Hypocreales</taxon>
        <taxon>Bionectriaceae</taxon>
        <taxon>Emericellopsis</taxon>
    </lineage>
</organism>
<keyword evidence="2" id="KW-0963">Cytoplasm</keyword>
<protein>
    <recommendedName>
        <fullName evidence="10">Cep57 centrosome microtubule-binding domain-containing protein</fullName>
    </recommendedName>
</protein>
<dbReference type="OrthoDB" id="76453at2759"/>
<reference evidence="8" key="2">
    <citation type="submission" date="2022-07" db="EMBL/GenBank/DDBJ databases">
        <authorList>
            <person name="Goncalves M.F.M."/>
            <person name="Hilario S."/>
            <person name="Van De Peer Y."/>
            <person name="Esteves A.C."/>
            <person name="Alves A."/>
        </authorList>
    </citation>
    <scope>NUCLEOTIDE SEQUENCE</scope>
    <source>
        <strain evidence="8">MUM 19.33</strain>
    </source>
</reference>
<dbReference type="GeneID" id="75834920"/>
<name>A0A9P9Y3C1_9HYPO</name>
<feature type="compositionally biased region" description="Basic and acidic residues" evidence="5">
    <location>
        <begin position="186"/>
        <end position="212"/>
    </location>
</feature>
<feature type="compositionally biased region" description="Polar residues" evidence="5">
    <location>
        <begin position="20"/>
        <end position="44"/>
    </location>
</feature>